<dbReference type="PANTHER" id="PTHR47642">
    <property type="entry name" value="ATP-DEPENDENT DNA HELICASE"/>
    <property type="match status" value="1"/>
</dbReference>
<sequence>MAIRTTPTLAFLFKGVSYLIVDEKSMISFAKLAWIDQRHLREAYPEPKDEYFAGFSVIVAGDFYQLPPVSGTALFEPQAKKTIGMAGKNAYFAFPVTIRFVTLVRQSDTDASSIAFRRVLEDMREGNPDLTDFRTLEPRFLSTLERRERTTFEEQAVYLFATRVSVSDMSYSRLCDANVPVLLLRARHSNPRYASISSKEFNDLTAELPLTIGARVMRPVLRSIIT</sequence>
<dbReference type="GO" id="GO:0043139">
    <property type="term" value="F:5'-3' DNA helicase activity"/>
    <property type="evidence" value="ECO:0007669"/>
    <property type="project" value="UniProtKB-EC"/>
</dbReference>
<keyword evidence="1" id="KW-0067">ATP-binding</keyword>
<keyword evidence="1" id="KW-0347">Helicase</keyword>
<dbReference type="EMBL" id="SRPO01000800">
    <property type="protein sequence ID" value="KAG5929853.1"/>
    <property type="molecule type" value="Genomic_DNA"/>
</dbReference>
<comment type="caution">
    <text evidence="3">The sequence shown here is derived from an EMBL/GenBank/DDBJ whole genome shotgun (WGS) entry which is preliminary data.</text>
</comment>
<evidence type="ECO:0000259" key="2">
    <source>
        <dbReference type="Pfam" id="PF05970"/>
    </source>
</evidence>
<dbReference type="EC" id="5.6.2.3" evidence="1"/>
<keyword evidence="1" id="KW-0378">Hydrolase</keyword>
<protein>
    <recommendedName>
        <fullName evidence="1">ATP-dependent DNA helicase</fullName>
        <ecNumber evidence="1">5.6.2.3</ecNumber>
    </recommendedName>
</protein>
<dbReference type="InterPro" id="IPR010285">
    <property type="entry name" value="DNA_helicase_pif1-like_DEAD"/>
</dbReference>
<feature type="domain" description="DNA helicase Pif1-like DEAD-box helicase" evidence="2">
    <location>
        <begin position="2"/>
        <end position="127"/>
    </location>
</feature>
<keyword evidence="1" id="KW-0234">DNA repair</keyword>
<comment type="cofactor">
    <cofactor evidence="1">
        <name>Mg(2+)</name>
        <dbReference type="ChEBI" id="CHEBI:18420"/>
    </cofactor>
</comment>
<comment type="similarity">
    <text evidence="1">Belongs to the helicase family.</text>
</comment>
<dbReference type="GO" id="GO:0000723">
    <property type="term" value="P:telomere maintenance"/>
    <property type="evidence" value="ECO:0007669"/>
    <property type="project" value="InterPro"/>
</dbReference>
<dbReference type="GO" id="GO:0006310">
    <property type="term" value="P:DNA recombination"/>
    <property type="evidence" value="ECO:0007669"/>
    <property type="project" value="UniProtKB-KW"/>
</dbReference>
<evidence type="ECO:0000313" key="4">
    <source>
        <dbReference type="Proteomes" id="UP000706124"/>
    </source>
</evidence>
<organism evidence="3 4">
    <name type="scientific">Claviceps pazoutovae</name>
    <dbReference type="NCBI Taxonomy" id="1649127"/>
    <lineage>
        <taxon>Eukaryota</taxon>
        <taxon>Fungi</taxon>
        <taxon>Dikarya</taxon>
        <taxon>Ascomycota</taxon>
        <taxon>Pezizomycotina</taxon>
        <taxon>Sordariomycetes</taxon>
        <taxon>Hypocreomycetidae</taxon>
        <taxon>Hypocreales</taxon>
        <taxon>Clavicipitaceae</taxon>
        <taxon>Claviceps</taxon>
    </lineage>
</organism>
<dbReference type="Gene3D" id="3.40.50.300">
    <property type="entry name" value="P-loop containing nucleotide triphosphate hydrolases"/>
    <property type="match status" value="1"/>
</dbReference>
<dbReference type="GO" id="GO:0006281">
    <property type="term" value="P:DNA repair"/>
    <property type="evidence" value="ECO:0007669"/>
    <property type="project" value="UniProtKB-KW"/>
</dbReference>
<keyword evidence="4" id="KW-1185">Reference proteome</keyword>
<dbReference type="Pfam" id="PF05970">
    <property type="entry name" value="PIF1"/>
    <property type="match status" value="1"/>
</dbReference>
<dbReference type="Proteomes" id="UP000706124">
    <property type="component" value="Unassembled WGS sequence"/>
</dbReference>
<dbReference type="InterPro" id="IPR027417">
    <property type="entry name" value="P-loop_NTPase"/>
</dbReference>
<reference evidence="3 4" key="1">
    <citation type="journal article" date="2020" name="bioRxiv">
        <title>Whole genome comparisons of ergot fungi reveals the divergence and evolution of species within the genus Claviceps are the result of varying mechanisms driving genome evolution and host range expansion.</title>
        <authorList>
            <person name="Wyka S.A."/>
            <person name="Mondo S.J."/>
            <person name="Liu M."/>
            <person name="Dettman J."/>
            <person name="Nalam V."/>
            <person name="Broders K.D."/>
        </authorList>
    </citation>
    <scope>NUCLEOTIDE SEQUENCE [LARGE SCALE GENOMIC DNA]</scope>
    <source>
        <strain evidence="3 4">CCC 1485</strain>
    </source>
</reference>
<evidence type="ECO:0000313" key="3">
    <source>
        <dbReference type="EMBL" id="KAG5929853.1"/>
    </source>
</evidence>
<dbReference type="AlphaFoldDB" id="A0A9P7SDP2"/>
<dbReference type="OrthoDB" id="4939013at2759"/>
<dbReference type="InterPro" id="IPR051055">
    <property type="entry name" value="PIF1_helicase"/>
</dbReference>
<dbReference type="GO" id="GO:0005524">
    <property type="term" value="F:ATP binding"/>
    <property type="evidence" value="ECO:0007669"/>
    <property type="project" value="UniProtKB-KW"/>
</dbReference>
<dbReference type="SUPFAM" id="SSF52540">
    <property type="entry name" value="P-loop containing nucleoside triphosphate hydrolases"/>
    <property type="match status" value="1"/>
</dbReference>
<dbReference type="GO" id="GO:0016787">
    <property type="term" value="F:hydrolase activity"/>
    <property type="evidence" value="ECO:0007669"/>
    <property type="project" value="UniProtKB-KW"/>
</dbReference>
<keyword evidence="1" id="KW-0233">DNA recombination</keyword>
<proteinExistence type="inferred from homology"/>
<accession>A0A9P7SDP2</accession>
<comment type="catalytic activity">
    <reaction evidence="1">
        <text>ATP + H2O = ADP + phosphate + H(+)</text>
        <dbReference type="Rhea" id="RHEA:13065"/>
        <dbReference type="ChEBI" id="CHEBI:15377"/>
        <dbReference type="ChEBI" id="CHEBI:15378"/>
        <dbReference type="ChEBI" id="CHEBI:30616"/>
        <dbReference type="ChEBI" id="CHEBI:43474"/>
        <dbReference type="ChEBI" id="CHEBI:456216"/>
        <dbReference type="EC" id="5.6.2.3"/>
    </reaction>
</comment>
<evidence type="ECO:0000256" key="1">
    <source>
        <dbReference type="RuleBase" id="RU363044"/>
    </source>
</evidence>
<name>A0A9P7SDP2_9HYPO</name>
<keyword evidence="1" id="KW-0227">DNA damage</keyword>
<keyword evidence="1" id="KW-0547">Nucleotide-binding</keyword>
<gene>
    <name evidence="3" type="ORF">E4U60_007312</name>
</gene>